<evidence type="ECO:0000313" key="2">
    <source>
        <dbReference type="EMBL" id="GEU92969.1"/>
    </source>
</evidence>
<protein>
    <submittedName>
        <fullName evidence="2">Reverse transcriptase domain-containing protein</fullName>
    </submittedName>
</protein>
<dbReference type="EMBL" id="BKCJ010010748">
    <property type="protein sequence ID" value="GEU92969.1"/>
    <property type="molecule type" value="Genomic_DNA"/>
</dbReference>
<sequence>MIDTPPRWETTRQAAKAQNWKLLVCYDDDDDEERSNSLKDNIISGLPPCAAITPILSTEEPVDSFIMEDEHLNTIPATESDKFIKSSVENLVPNPSEPEGEHECDVPACEVFTTFSNILFDADYDFYSSDEQSFSDEDFPKEIYSNPLFDEEIISMKIDPHHFNVESDLIESLLNYDSSIISSSKIDSLFDEFAGELTLLKSIPPGIAETDCDPEEETHFIKRLLYDNSSPRPPEEFVSENSDAACESFSPLPIPEEEKQIEEEQATNARYWKILVCYDDDDDGHTFAITPNKPDNSLNFSSSDDKSFSDENISKEIYSNPLFSEEIISTKIDPHHFNAESDLIESLLNHDSSINSSSKIDSLLDEFAGELILLNDSLRDEIDLSLTPDDSMPPSIEDDDYDSERDMLVLEELLSNDSFSLPENESFHFDIPSSTRPPAKPPDDDEIEPNSGILTIKVAYENSLIYKERTKKLHDAKIKNHIFNVGDQVLLFNSRLKIFSDGKPLTCSGCEGMLRGGFCLPCNLKAGNSYNSYQDAYSFNDLSNNSNYLPQPQYENYLCNLCGNNSHDGYDCQQQFPFVYEQEPSYNQNYDGNYYPYESPSFPCCDNCGESHETFQCQPMAQNIDFSGSDQIQTPQYPEVHPPSPEQSDEYSKPENPNELFQKLLEDLKELAEYEKSQSKDHPIFLNDNEEHSEIPPQDSDIRKLIREECCVEVSEEQKQNMEDTMLELVKICRQKELLCIHDNVEDLIESAFNSKLLSINSQRLEKEQQEVKNVVEQPAERGNRIESLQNFRVIRKSSISLNNTSQISSIHAVAPILSTEEPEYSSSMGYENSNTTPETESDEIMKSGVEELVPILTENKVTLEDKRECDMPVCEDSSASDACDDHSDIFSDSKDDDDISSDDDDFEDIEYVEASLPDHEIVSVEEENVVYQEEEEVDLEEISQIQDIVLHEKLLSITRLISNIESLNDNPIPDLVLNSSVSDNPSVPQPPPKPPDAKTDAGEEIPVVMNDKDKFDED</sequence>
<dbReference type="AlphaFoldDB" id="A0A6L2P5W1"/>
<evidence type="ECO:0000256" key="1">
    <source>
        <dbReference type="SAM" id="MobiDB-lite"/>
    </source>
</evidence>
<keyword evidence="2" id="KW-0808">Transferase</keyword>
<reference evidence="2" key="1">
    <citation type="journal article" date="2019" name="Sci. Rep.">
        <title>Draft genome of Tanacetum cinerariifolium, the natural source of mosquito coil.</title>
        <authorList>
            <person name="Yamashiro T."/>
            <person name="Shiraishi A."/>
            <person name="Satake H."/>
            <person name="Nakayama K."/>
        </authorList>
    </citation>
    <scope>NUCLEOTIDE SEQUENCE</scope>
</reference>
<dbReference type="GO" id="GO:0003964">
    <property type="term" value="F:RNA-directed DNA polymerase activity"/>
    <property type="evidence" value="ECO:0007669"/>
    <property type="project" value="UniProtKB-KW"/>
</dbReference>
<feature type="compositionally biased region" description="Polar residues" evidence="1">
    <location>
        <begin position="626"/>
        <end position="636"/>
    </location>
</feature>
<feature type="compositionally biased region" description="Acidic residues" evidence="1">
    <location>
        <begin position="895"/>
        <end position="905"/>
    </location>
</feature>
<feature type="compositionally biased region" description="Basic and acidic residues" evidence="1">
    <location>
        <begin position="884"/>
        <end position="894"/>
    </location>
</feature>
<feature type="region of interest" description="Disordered" evidence="1">
    <location>
        <begin position="972"/>
        <end position="1019"/>
    </location>
</feature>
<feature type="compositionally biased region" description="Polar residues" evidence="1">
    <location>
        <begin position="825"/>
        <end position="839"/>
    </location>
</feature>
<feature type="region of interest" description="Disordered" evidence="1">
    <location>
        <begin position="427"/>
        <end position="447"/>
    </location>
</feature>
<keyword evidence="2" id="KW-0695">RNA-directed DNA polymerase</keyword>
<proteinExistence type="predicted"/>
<accession>A0A6L2P5W1</accession>
<feature type="region of interest" description="Disordered" evidence="1">
    <location>
        <begin position="626"/>
        <end position="656"/>
    </location>
</feature>
<feature type="region of interest" description="Disordered" evidence="1">
    <location>
        <begin position="824"/>
        <end position="843"/>
    </location>
</feature>
<keyword evidence="2" id="KW-0548">Nucleotidyltransferase</keyword>
<organism evidence="2">
    <name type="scientific">Tanacetum cinerariifolium</name>
    <name type="common">Dalmatian daisy</name>
    <name type="synonym">Chrysanthemum cinerariifolium</name>
    <dbReference type="NCBI Taxonomy" id="118510"/>
    <lineage>
        <taxon>Eukaryota</taxon>
        <taxon>Viridiplantae</taxon>
        <taxon>Streptophyta</taxon>
        <taxon>Embryophyta</taxon>
        <taxon>Tracheophyta</taxon>
        <taxon>Spermatophyta</taxon>
        <taxon>Magnoliopsida</taxon>
        <taxon>eudicotyledons</taxon>
        <taxon>Gunneridae</taxon>
        <taxon>Pentapetalae</taxon>
        <taxon>asterids</taxon>
        <taxon>campanulids</taxon>
        <taxon>Asterales</taxon>
        <taxon>Asteraceae</taxon>
        <taxon>Asteroideae</taxon>
        <taxon>Anthemideae</taxon>
        <taxon>Anthemidinae</taxon>
        <taxon>Tanacetum</taxon>
    </lineage>
</organism>
<gene>
    <name evidence="2" type="ORF">Tci_064947</name>
</gene>
<name>A0A6L2P5W1_TANCI</name>
<comment type="caution">
    <text evidence="2">The sequence shown here is derived from an EMBL/GenBank/DDBJ whole genome shotgun (WGS) entry which is preliminary data.</text>
</comment>
<feature type="region of interest" description="Disordered" evidence="1">
    <location>
        <begin position="875"/>
        <end position="905"/>
    </location>
</feature>